<keyword evidence="11" id="KW-0472">Membrane</keyword>
<dbReference type="InterPro" id="IPR029033">
    <property type="entry name" value="His_PPase_superfam"/>
</dbReference>
<dbReference type="Gene3D" id="3.30.470.20">
    <property type="entry name" value="ATP-grasp fold, B domain"/>
    <property type="match status" value="1"/>
</dbReference>
<keyword evidence="9 15" id="KW-0418">Kinase</keyword>
<evidence type="ECO:0000313" key="18">
    <source>
        <dbReference type="Proteomes" id="UP000694915"/>
    </source>
</evidence>
<evidence type="ECO:0000256" key="8">
    <source>
        <dbReference type="ARBA" id="ARBA00022741"/>
    </source>
</evidence>
<comment type="function">
    <text evidence="15">Bifunctional inositol kinase that acts in concert with the IP6K kinases to synthesize the diphosphate group-containing inositol pyrophosphates diphosphoinositol pentakisphosphate, PP-InsP5, and bis-diphosphoinositol tetrakisphosphate, (PP)2-InsP4. PP-InsP5 and (PP)2-InsP4, also respectively called InsP7 and InsP8, may regulate a variety of cellular processes, including apoptosis, vesicle trafficking, cytoskeletal dynamics, and exocytosis. Phosphorylates inositol hexakisphosphate (InsP6).</text>
</comment>
<comment type="catalytic activity">
    <reaction evidence="12">
        <text>5-diphospho-1D-myo-inositol 1,2,3,4,6-pentakisphosphate + ATP + H(+) = 1,5-bis(diphospho)-1D-myo-inositol 2,3,4,6-tetrakisphosphate + ADP</text>
        <dbReference type="Rhea" id="RHEA:10276"/>
        <dbReference type="ChEBI" id="CHEBI:15378"/>
        <dbReference type="ChEBI" id="CHEBI:30616"/>
        <dbReference type="ChEBI" id="CHEBI:58628"/>
        <dbReference type="ChEBI" id="CHEBI:77983"/>
        <dbReference type="ChEBI" id="CHEBI:456216"/>
        <dbReference type="EC" id="2.7.4.24"/>
    </reaction>
    <physiologicalReaction direction="left-to-right" evidence="12">
        <dbReference type="Rhea" id="RHEA:10277"/>
    </physiologicalReaction>
</comment>
<accession>A0ABM1ATR3</accession>
<dbReference type="GO" id="GO:0016301">
    <property type="term" value="F:kinase activity"/>
    <property type="evidence" value="ECO:0007669"/>
    <property type="project" value="UniProtKB-KW"/>
</dbReference>
<comment type="subcellular location">
    <subcellularLocation>
        <location evidence="1">Cell membrane</location>
    </subcellularLocation>
    <subcellularLocation>
        <location evidence="2 15">Cytoplasm</location>
        <location evidence="2 15">Cytosol</location>
    </subcellularLocation>
</comment>
<sequence>MWSLTANEDESSTAHFFLGAGDEGLGTCGIGMRMEESDSELLEDEEDEVPPEPQIIVGICAMTKKSKSKPMTQILERLCRFDYLTVVILGEDVILNEPVENWPSCHCLISFHSKGFPLDKAVAYSKLRNPFLINDLAMQYYIQDRREVYRILQEEGIDLPRYAVLNRDPACPEECSLIEGEDQVEVNGAVFPKPFVEKPVSAEDHNVYIYYPSSAGGGSQRLFRKIGSRSSVYSPESSVRKTGSYIYEEFMPTDGTDVKVYTVGPDYAHAEARKSPALDGKVERDSEGKEVRYPVMLTAMEKLVARKVCVAFKQTVCGFDLLRANGHSFVCDVNGFSFVKNSMKYYDDCAKILGNTIMRELAPQFQIPWSIPTEAEDIPIVPTTSGTMMELRCVIAIIRHGDRTPKQKMKMEVTHPRFFALFEKHGGYKTGKLKLKRPEQLQEVLDITRLLLAELEKEPGIEIEEKTGKLEQLKSVLEMYGHFSGINRKVQLTYYPHGVKASNEGQDTQREALAPSLLLVLKWGGELTPDGRVQAEELGRAFRCMYPGGQGDYAGFPGCGLLRLHSTFRHDLKIYASDEGRVQMTAAAFAKGLLALEGELTPILVQMVKSANMNGLLDSDSDSLSSCQHRVKARLHHILQQDAPFGPEDYDQLAPTGSTSLLNSMSIIQNPVKVCNQVFSLIENLTHQIRERMQDPSSVDLQLYHSETLELMLQRWSKLERDFRHKSGRYDISKIPDIYDCVKYDVQHNGSLGLQGTAELLHLSKALADVVIPQEYGISREEKMEIAVGFCLPLLRKILLDLQRTHEDESVNKLHPLYSRGVLSPGRHVRTRLYFTSESHVHSLLSVFRYGGLLDETQDAQWQRALAYLSAISELNYMTQIVIMLYEDNTRDPLSEERFHVELHFSPGVKGIEEGSAPAGCGFRPASSENEEMKADQGSIENLCPGKASDEPDRALQTSPLPVEGTGLPRRSPLIRNRKAGSMEVLSETSSSRPGGYRLFSSSRPPTEMKQSGLGSQCTGLFSTTVLGGSSSAPNLQDYARSHGKKLPPASLKHRDELLFVPAVKRFSVSFAKHPTNELLDDQHPVVRLLRTFSSDCPRGWPVSLDATLAHHLHQCSYHLRLFRNWLRSGQDDPECLYGFEGCSMVPTIYPLETLHNALSLRQVSEFLTKVCQHHTDAHAQASAALFDSLHNPASDSPFSPPRTLHSPPLQLRHRSEKPPWYSSGPSSTVSSAGPSSPTAADGNSHFGFSDQSSVNTHMTEESQGLGLLQEPPGDRTQEFPVERPQELVEPNQPPQESPVETSPLGGQDVAEVSQVCQEVPDATQMCSNTLEEVPDISQLLLKNHDTATSTCQPWQASQLSHKAYEEVGQLCQDNPEESNQLCQEVPVELGRMAHGGPVSIGSMVQETVIEIGRPTQEIPEEIGPPCQEFSVEVGILAQEVPAIIKLSQDIPEADRPSQELTEEAGLQAQEVSEETDQDSREDLPQGQGPSSDVNTESQSLAHDQHSSLPPATCN</sequence>
<evidence type="ECO:0000256" key="5">
    <source>
        <dbReference type="ARBA" id="ARBA00022490"/>
    </source>
</evidence>
<reference evidence="19" key="1">
    <citation type="submission" date="2025-08" db="UniProtKB">
        <authorList>
            <consortium name="RefSeq"/>
        </authorList>
    </citation>
    <scope>IDENTIFICATION</scope>
</reference>
<evidence type="ECO:0000256" key="11">
    <source>
        <dbReference type="ARBA" id="ARBA00023136"/>
    </source>
</evidence>
<feature type="region of interest" description="Disordered" evidence="16">
    <location>
        <begin position="1260"/>
        <end position="1279"/>
    </location>
</feature>
<dbReference type="CDD" id="cd07061">
    <property type="entry name" value="HP_HAP_like"/>
    <property type="match status" value="1"/>
</dbReference>
<keyword evidence="10 15" id="KW-0067">ATP-binding</keyword>
<evidence type="ECO:0000313" key="19">
    <source>
        <dbReference type="RefSeq" id="XP_013208106.1"/>
    </source>
</evidence>
<feature type="region of interest" description="Disordered" evidence="16">
    <location>
        <begin position="921"/>
        <end position="1015"/>
    </location>
</feature>
<comment type="function">
    <text evidence="14">Bifunctional inositol kinase that acts in concert with the IP6K kinases IP6K1, IP6K2 and IP6K3 to synthesize the diphosphate group-containing inositol pyrophosphates diphosphoinositol pentakisphosphate, PP-InsP5, and bis-diphosphoinositol tetrakisphosphate, (PP)2-InsP4. PP-InsP5 and (PP)2-InsP4, also respectively called InsP7 and InsP8, regulate a variety of cellular processes, including apoptosis, vesicle trafficking, cytoskeletal dynamics, exocytosis, insulin signaling and neutrophil activation. Phosphorylates inositol hexakisphosphate (InsP6) at position 1 to produce PP-InsP5 which is in turn phosphorylated by IP6Ks to produce (PP)2-InsP4. Alternatively, phosphorylates PP-InsP5 at position 1, produced by IP6Ks from InsP6, to produce (PP)2-InsP4. Activated when cells are exposed to hyperosmotic stress.</text>
</comment>
<comment type="similarity">
    <text evidence="3 15">Belongs to the histidine acid phosphatase family. VIP1 subfamily.</text>
</comment>
<dbReference type="SUPFAM" id="SSF53254">
    <property type="entry name" value="Phosphoglycerate mutase-like"/>
    <property type="match status" value="1"/>
</dbReference>
<name>A0ABM1ATR3_MICOH</name>
<comment type="catalytic activity">
    <reaction evidence="13">
        <text>1D-myo-inositol hexakisphosphate + ATP = 1-diphospho-1D-myo-inositol 2,3,4,5,6-pentakisphosphate + ADP</text>
        <dbReference type="Rhea" id="RHEA:37459"/>
        <dbReference type="ChEBI" id="CHEBI:30616"/>
        <dbReference type="ChEBI" id="CHEBI:58130"/>
        <dbReference type="ChEBI" id="CHEBI:74946"/>
        <dbReference type="ChEBI" id="CHEBI:456216"/>
        <dbReference type="EC" id="2.7.4.24"/>
    </reaction>
    <physiologicalReaction direction="left-to-right" evidence="13">
        <dbReference type="Rhea" id="RHEA:37460"/>
    </physiologicalReaction>
</comment>
<proteinExistence type="inferred from homology"/>
<evidence type="ECO:0000256" key="3">
    <source>
        <dbReference type="ARBA" id="ARBA00005609"/>
    </source>
</evidence>
<keyword evidence="5 15" id="KW-0963">Cytoplasm</keyword>
<keyword evidence="8 15" id="KW-0547">Nucleotide-binding</keyword>
<keyword evidence="4" id="KW-1003">Cell membrane</keyword>
<organism evidence="18 19">
    <name type="scientific">Microtus ochrogaster</name>
    <name type="common">Prairie vole</name>
    <dbReference type="NCBI Taxonomy" id="79684"/>
    <lineage>
        <taxon>Eukaryota</taxon>
        <taxon>Metazoa</taxon>
        <taxon>Chordata</taxon>
        <taxon>Craniata</taxon>
        <taxon>Vertebrata</taxon>
        <taxon>Euteleostomi</taxon>
        <taxon>Mammalia</taxon>
        <taxon>Eutheria</taxon>
        <taxon>Euarchontoglires</taxon>
        <taxon>Glires</taxon>
        <taxon>Rodentia</taxon>
        <taxon>Myomorpha</taxon>
        <taxon>Muroidea</taxon>
        <taxon>Cricetidae</taxon>
        <taxon>Arvicolinae</taxon>
        <taxon>Microtus</taxon>
    </lineage>
</organism>
<dbReference type="InterPro" id="IPR000560">
    <property type="entry name" value="His_Pase_clade-2"/>
</dbReference>
<evidence type="ECO:0000256" key="13">
    <source>
        <dbReference type="ARBA" id="ARBA00034629"/>
    </source>
</evidence>
<evidence type="ECO:0000256" key="12">
    <source>
        <dbReference type="ARBA" id="ARBA00033696"/>
    </source>
</evidence>
<evidence type="ECO:0000256" key="9">
    <source>
        <dbReference type="ARBA" id="ARBA00022777"/>
    </source>
</evidence>
<evidence type="ECO:0000256" key="4">
    <source>
        <dbReference type="ARBA" id="ARBA00022475"/>
    </source>
</evidence>
<evidence type="ECO:0000256" key="14">
    <source>
        <dbReference type="ARBA" id="ARBA00037056"/>
    </source>
</evidence>
<evidence type="ECO:0000256" key="1">
    <source>
        <dbReference type="ARBA" id="ARBA00004236"/>
    </source>
</evidence>
<dbReference type="Pfam" id="PF00328">
    <property type="entry name" value="His_Phos_2"/>
    <property type="match status" value="1"/>
</dbReference>
<keyword evidence="7 15" id="KW-0808">Transferase</keyword>
<dbReference type="EC" id="2.7.4.24" evidence="15"/>
<dbReference type="InterPro" id="IPR033379">
    <property type="entry name" value="Acid_Pase_AS"/>
</dbReference>
<feature type="compositionally biased region" description="Low complexity" evidence="16">
    <location>
        <begin position="1223"/>
        <end position="1241"/>
    </location>
</feature>
<feature type="domain" description="VIP1 N-terminal" evidence="17">
    <location>
        <begin position="55"/>
        <end position="144"/>
    </location>
</feature>
<keyword evidence="6" id="KW-0597">Phosphoprotein</keyword>
<dbReference type="PANTHER" id="PTHR12750:SF11">
    <property type="entry name" value="INOSITOL HEXAKISPHOSPHATE AND DIPHOSPHOINOSITOL-PENTAKISPHOSPHATE KINASE 1"/>
    <property type="match status" value="1"/>
</dbReference>
<feature type="compositionally biased region" description="Polar residues" evidence="16">
    <location>
        <begin position="1000"/>
        <end position="1015"/>
    </location>
</feature>
<feature type="region of interest" description="Disordered" evidence="16">
    <location>
        <begin position="1287"/>
        <end position="1307"/>
    </location>
</feature>
<evidence type="ECO:0000256" key="16">
    <source>
        <dbReference type="SAM" id="MobiDB-lite"/>
    </source>
</evidence>
<dbReference type="PROSITE" id="PS00616">
    <property type="entry name" value="HIS_ACID_PHOSPHAT_1"/>
    <property type="match status" value="1"/>
</dbReference>
<keyword evidence="18" id="KW-1185">Reference proteome</keyword>
<feature type="compositionally biased region" description="Polar residues" evidence="16">
    <location>
        <begin position="1488"/>
        <end position="1515"/>
    </location>
</feature>
<dbReference type="InterPro" id="IPR037446">
    <property type="entry name" value="His_Pase_VIP1"/>
</dbReference>
<evidence type="ECO:0000256" key="7">
    <source>
        <dbReference type="ARBA" id="ARBA00022679"/>
    </source>
</evidence>
<dbReference type="GeneID" id="101996915"/>
<feature type="region of interest" description="Disordered" evidence="16">
    <location>
        <begin position="1193"/>
        <end position="1253"/>
    </location>
</feature>
<dbReference type="RefSeq" id="XP_013208106.1">
    <property type="nucleotide sequence ID" value="XM_013352652.2"/>
</dbReference>
<dbReference type="Gene3D" id="3.40.50.1240">
    <property type="entry name" value="Phosphoglycerate mutase-like"/>
    <property type="match status" value="1"/>
</dbReference>
<dbReference type="Gene3D" id="3.40.50.11950">
    <property type="match status" value="1"/>
</dbReference>
<gene>
    <name evidence="19" type="primary">Ppip5k1</name>
</gene>
<protein>
    <recommendedName>
        <fullName evidence="15">Inositol hexakisphosphate and diphosphoinositol-pentakisphosphate kinase</fullName>
        <ecNumber evidence="15">2.7.4.24</ecNumber>
    </recommendedName>
</protein>
<dbReference type="InterPro" id="IPR040557">
    <property type="entry name" value="VIP1_N"/>
</dbReference>
<feature type="region of interest" description="Disordered" evidence="16">
    <location>
        <begin position="1452"/>
        <end position="1515"/>
    </location>
</feature>
<dbReference type="PANTHER" id="PTHR12750">
    <property type="entry name" value="DIPHOSPHOINOSITOL PENTAKISPHOSPHATE KINASE"/>
    <property type="match status" value="1"/>
</dbReference>
<evidence type="ECO:0000256" key="6">
    <source>
        <dbReference type="ARBA" id="ARBA00022553"/>
    </source>
</evidence>
<evidence type="ECO:0000256" key="15">
    <source>
        <dbReference type="RuleBase" id="RU365032"/>
    </source>
</evidence>
<evidence type="ECO:0000259" key="17">
    <source>
        <dbReference type="Pfam" id="PF18086"/>
    </source>
</evidence>
<evidence type="ECO:0000256" key="2">
    <source>
        <dbReference type="ARBA" id="ARBA00004514"/>
    </source>
</evidence>
<dbReference type="Pfam" id="PF18086">
    <property type="entry name" value="PPIP5K2_N"/>
    <property type="match status" value="1"/>
</dbReference>
<dbReference type="Proteomes" id="UP000694915">
    <property type="component" value="Chromosome 14"/>
</dbReference>
<evidence type="ECO:0000256" key="10">
    <source>
        <dbReference type="ARBA" id="ARBA00022840"/>
    </source>
</evidence>